<comment type="subcellular location">
    <subcellularLocation>
        <location evidence="1 7">Cell membrane</location>
        <topology evidence="1 7">Multi-pass membrane protein</topology>
    </subcellularLocation>
</comment>
<proteinExistence type="inferred from homology"/>
<evidence type="ECO:0000256" key="1">
    <source>
        <dbReference type="ARBA" id="ARBA00004651"/>
    </source>
</evidence>
<dbReference type="RefSeq" id="WP_136777311.1">
    <property type="nucleotide sequence ID" value="NZ_SUPK01000003.1"/>
</dbReference>
<sequence length="324" mass="36452">MASNTRDSLQAHSSSLEWRDDIFRPDDFEDIDVYRSPGPDLQRESISAWRDAWLRLKSNRMAMFWLTILLIIVIMSIVGPLLTPYDYYTNDLMNTNKPPSAEHWFGTDDLGRDMFERVWMGATISLRVGLFAALIDLFIGVIYGGIMGYFGGRVDEIMNRAAEILYSIPHILIIILLVVIMTPSLFTIVLALGLTGWVNMAWIVRGQIMQLKNMDYVMASRSLGASSARIIFRHLIPNTLGPILVTLMLTVPSAIFAEAFLSFLGLGVQSPAASWGTMISDARSAMTVFPWRLFFPAAFISLTMLAFNLFGDGLRDAFDPKMRK</sequence>
<dbReference type="PANTHER" id="PTHR43386">
    <property type="entry name" value="OLIGOPEPTIDE TRANSPORT SYSTEM PERMEASE PROTEIN APPC"/>
    <property type="match status" value="1"/>
</dbReference>
<keyword evidence="10" id="KW-1185">Reference proteome</keyword>
<dbReference type="SUPFAM" id="SSF161098">
    <property type="entry name" value="MetI-like"/>
    <property type="match status" value="1"/>
</dbReference>
<evidence type="ECO:0000256" key="5">
    <source>
        <dbReference type="ARBA" id="ARBA00022989"/>
    </source>
</evidence>
<comment type="similarity">
    <text evidence="7">Belongs to the binding-protein-dependent transport system permease family.</text>
</comment>
<dbReference type="Pfam" id="PF00528">
    <property type="entry name" value="BPD_transp_1"/>
    <property type="match status" value="1"/>
</dbReference>
<protein>
    <submittedName>
        <fullName evidence="9">ABC transporter permease</fullName>
    </submittedName>
</protein>
<accession>A0A4U0FHI5</accession>
<evidence type="ECO:0000259" key="8">
    <source>
        <dbReference type="PROSITE" id="PS50928"/>
    </source>
</evidence>
<gene>
    <name evidence="9" type="ORF">E5161_08635</name>
</gene>
<dbReference type="GO" id="GO:0055085">
    <property type="term" value="P:transmembrane transport"/>
    <property type="evidence" value="ECO:0007669"/>
    <property type="project" value="InterPro"/>
</dbReference>
<dbReference type="GO" id="GO:0005886">
    <property type="term" value="C:plasma membrane"/>
    <property type="evidence" value="ECO:0007669"/>
    <property type="project" value="UniProtKB-SubCell"/>
</dbReference>
<organism evidence="9 10">
    <name type="scientific">Cohnella pontilimi</name>
    <dbReference type="NCBI Taxonomy" id="2564100"/>
    <lineage>
        <taxon>Bacteria</taxon>
        <taxon>Bacillati</taxon>
        <taxon>Bacillota</taxon>
        <taxon>Bacilli</taxon>
        <taxon>Bacillales</taxon>
        <taxon>Paenibacillaceae</taxon>
        <taxon>Cohnella</taxon>
    </lineage>
</organism>
<evidence type="ECO:0000256" key="7">
    <source>
        <dbReference type="RuleBase" id="RU363032"/>
    </source>
</evidence>
<keyword evidence="3" id="KW-1003">Cell membrane</keyword>
<dbReference type="InterPro" id="IPR000515">
    <property type="entry name" value="MetI-like"/>
</dbReference>
<keyword evidence="6 7" id="KW-0472">Membrane</keyword>
<evidence type="ECO:0000256" key="6">
    <source>
        <dbReference type="ARBA" id="ARBA00023136"/>
    </source>
</evidence>
<evidence type="ECO:0000256" key="2">
    <source>
        <dbReference type="ARBA" id="ARBA00022448"/>
    </source>
</evidence>
<dbReference type="Pfam" id="PF12911">
    <property type="entry name" value="OppC_N"/>
    <property type="match status" value="1"/>
</dbReference>
<dbReference type="AlphaFoldDB" id="A0A4U0FHI5"/>
<dbReference type="InterPro" id="IPR025966">
    <property type="entry name" value="OppC_N"/>
</dbReference>
<dbReference type="Proteomes" id="UP000309673">
    <property type="component" value="Unassembled WGS sequence"/>
</dbReference>
<feature type="transmembrane region" description="Helical" evidence="7">
    <location>
        <begin position="243"/>
        <end position="268"/>
    </location>
</feature>
<feature type="transmembrane region" description="Helical" evidence="7">
    <location>
        <begin position="162"/>
        <end position="180"/>
    </location>
</feature>
<evidence type="ECO:0000313" key="9">
    <source>
        <dbReference type="EMBL" id="TJY42892.1"/>
    </source>
</evidence>
<dbReference type="Gene3D" id="1.10.3720.10">
    <property type="entry name" value="MetI-like"/>
    <property type="match status" value="1"/>
</dbReference>
<dbReference type="OrthoDB" id="9797472at2"/>
<comment type="caution">
    <text evidence="9">The sequence shown here is derived from an EMBL/GenBank/DDBJ whole genome shotgun (WGS) entry which is preliminary data.</text>
</comment>
<evidence type="ECO:0000256" key="3">
    <source>
        <dbReference type="ARBA" id="ARBA00022475"/>
    </source>
</evidence>
<keyword evidence="4 7" id="KW-0812">Transmembrane</keyword>
<feature type="transmembrane region" description="Helical" evidence="7">
    <location>
        <begin position="293"/>
        <end position="314"/>
    </location>
</feature>
<dbReference type="InterPro" id="IPR050366">
    <property type="entry name" value="BP-dependent_transpt_permease"/>
</dbReference>
<feature type="transmembrane region" description="Helical" evidence="7">
    <location>
        <begin position="62"/>
        <end position="83"/>
    </location>
</feature>
<dbReference type="CDD" id="cd06261">
    <property type="entry name" value="TM_PBP2"/>
    <property type="match status" value="1"/>
</dbReference>
<name>A0A4U0FHI5_9BACL</name>
<feature type="transmembrane region" description="Helical" evidence="7">
    <location>
        <begin position="124"/>
        <end position="150"/>
    </location>
</feature>
<dbReference type="InterPro" id="IPR035906">
    <property type="entry name" value="MetI-like_sf"/>
</dbReference>
<feature type="domain" description="ABC transmembrane type-1" evidence="8">
    <location>
        <begin position="122"/>
        <end position="311"/>
    </location>
</feature>
<feature type="transmembrane region" description="Helical" evidence="7">
    <location>
        <begin position="186"/>
        <end position="204"/>
    </location>
</feature>
<evidence type="ECO:0000313" key="10">
    <source>
        <dbReference type="Proteomes" id="UP000309673"/>
    </source>
</evidence>
<dbReference type="PANTHER" id="PTHR43386:SF22">
    <property type="entry name" value="OLIGOPEPTIDE TRANSPORT SYSTEM PERMEASE PROTEIN OPPC"/>
    <property type="match status" value="1"/>
</dbReference>
<dbReference type="PROSITE" id="PS50928">
    <property type="entry name" value="ABC_TM1"/>
    <property type="match status" value="1"/>
</dbReference>
<dbReference type="EMBL" id="SUPK01000003">
    <property type="protein sequence ID" value="TJY42892.1"/>
    <property type="molecule type" value="Genomic_DNA"/>
</dbReference>
<evidence type="ECO:0000256" key="4">
    <source>
        <dbReference type="ARBA" id="ARBA00022692"/>
    </source>
</evidence>
<reference evidence="9 10" key="1">
    <citation type="submission" date="2019-04" db="EMBL/GenBank/DDBJ databases">
        <title>Cohnella sp. nov., isolated from soil.</title>
        <authorList>
            <person name="Kim W."/>
        </authorList>
    </citation>
    <scope>NUCLEOTIDE SEQUENCE [LARGE SCALE GENOMIC DNA]</scope>
    <source>
        <strain evidence="9 10">CAU 1483</strain>
    </source>
</reference>
<keyword evidence="2 7" id="KW-0813">Transport</keyword>
<keyword evidence="5 7" id="KW-1133">Transmembrane helix</keyword>